<dbReference type="AlphaFoldDB" id="A0A133UCL4"/>
<protein>
    <recommendedName>
        <fullName evidence="3">ATP-NAD kinase</fullName>
    </recommendedName>
</protein>
<dbReference type="PANTHER" id="PTHR40697">
    <property type="entry name" value="ACETOIN CATABOLISM PROTEIN X"/>
    <property type="match status" value="1"/>
</dbReference>
<proteinExistence type="predicted"/>
<dbReference type="InterPro" id="IPR016064">
    <property type="entry name" value="NAD/diacylglycerol_kinase_sf"/>
</dbReference>
<keyword evidence="2" id="KW-1185">Reference proteome</keyword>
<dbReference type="Pfam" id="PF01513">
    <property type="entry name" value="NAD_kinase"/>
    <property type="match status" value="1"/>
</dbReference>
<dbReference type="GO" id="GO:0003951">
    <property type="term" value="F:NAD+ kinase activity"/>
    <property type="evidence" value="ECO:0007669"/>
    <property type="project" value="InterPro"/>
</dbReference>
<dbReference type="Proteomes" id="UP000070195">
    <property type="component" value="Unassembled WGS sequence"/>
</dbReference>
<dbReference type="InterPro" id="IPR017438">
    <property type="entry name" value="ATP-NAD_kinase_N"/>
</dbReference>
<evidence type="ECO:0000313" key="1">
    <source>
        <dbReference type="EMBL" id="KXA91943.1"/>
    </source>
</evidence>
<organism evidence="1 2">
    <name type="scientific">candidate division MSBL1 archaeon SCGC-AAA259D18</name>
    <dbReference type="NCBI Taxonomy" id="1698262"/>
    <lineage>
        <taxon>Archaea</taxon>
        <taxon>Methanobacteriati</taxon>
        <taxon>Methanobacteriota</taxon>
        <taxon>candidate division MSBL1</taxon>
    </lineage>
</organism>
<dbReference type="InterPro" id="IPR002504">
    <property type="entry name" value="NADK"/>
</dbReference>
<dbReference type="Gene3D" id="3.40.50.10330">
    <property type="entry name" value="Probable inorganic polyphosphate/atp-NAD kinase, domain 1"/>
    <property type="match status" value="1"/>
</dbReference>
<name>A0A133UCL4_9EURY</name>
<dbReference type="Pfam" id="PF20143">
    <property type="entry name" value="NAD_kinase_C"/>
    <property type="match status" value="1"/>
</dbReference>
<evidence type="ECO:0000313" key="2">
    <source>
        <dbReference type="Proteomes" id="UP000070195"/>
    </source>
</evidence>
<dbReference type="GO" id="GO:0006741">
    <property type="term" value="P:NADP+ biosynthetic process"/>
    <property type="evidence" value="ECO:0007669"/>
    <property type="project" value="InterPro"/>
</dbReference>
<dbReference type="EMBL" id="LHXM01000004">
    <property type="protein sequence ID" value="KXA91943.1"/>
    <property type="molecule type" value="Genomic_DNA"/>
</dbReference>
<accession>A0A133UCL4</accession>
<reference evidence="1 2" key="1">
    <citation type="journal article" date="2016" name="Sci. Rep.">
        <title>Metabolic traits of an uncultured archaeal lineage -MSBL1- from brine pools of the Red Sea.</title>
        <authorList>
            <person name="Mwirichia R."/>
            <person name="Alam I."/>
            <person name="Rashid M."/>
            <person name="Vinu M."/>
            <person name="Ba-Alawi W."/>
            <person name="Anthony Kamau A."/>
            <person name="Kamanda Ngugi D."/>
            <person name="Goker M."/>
            <person name="Klenk H.P."/>
            <person name="Bajic V."/>
            <person name="Stingl U."/>
        </authorList>
    </citation>
    <scope>NUCLEOTIDE SEQUENCE [LARGE SCALE GENOMIC DNA]</scope>
    <source>
        <strain evidence="1">SCGC-AAA259D18</strain>
    </source>
</reference>
<dbReference type="PIRSF" id="PIRSF016907">
    <property type="entry name" value="Kin_ATP-NAD"/>
    <property type="match status" value="1"/>
</dbReference>
<dbReference type="PANTHER" id="PTHR40697:SF2">
    <property type="entry name" value="ATP-NAD KINASE-RELATED"/>
    <property type="match status" value="1"/>
</dbReference>
<dbReference type="InterPro" id="IPR011386">
    <property type="entry name" value="Put_ATP-NAD_kin"/>
</dbReference>
<dbReference type="InterPro" id="IPR039065">
    <property type="entry name" value="AcoX-like"/>
</dbReference>
<evidence type="ECO:0008006" key="3">
    <source>
        <dbReference type="Google" id="ProtNLM"/>
    </source>
</evidence>
<comment type="caution">
    <text evidence="1">The sequence shown here is derived from an EMBL/GenBank/DDBJ whole genome shotgun (WGS) entry which is preliminary data.</text>
</comment>
<sequence length="372" mass="40620">MSEYKVGLVVNPIAGMGGKVGLKGTDGPRIVEKARELGAEPVAPERAVKALGRLRDTDLDLEILTFSDEMGEDEAKEVGFDPRVVQEIDSGETTPEDTKEAAAKFLEEEVDIILFAGGDGTARDLLELVDMDVPLLGIPTGVKMHSAAFVNTPEIAGRLVERYLRGNLPLREAEIMDVDEEAFRENELETDLKGFGQTPYDPRLVQAAKSPTVTSGSEKEDQKAIARWVVEQVEEDRLYILAPGTTTRAVEEEMGISEFTLLGVDLVRNGELLAKDVTERRILDEIEDDSATIIVSPIGKQGFILGRGNQQVSPKVVRKVGIDNIMILATPGKIAETSMLKVDTGDPDLDEEFQGYARVIMGYKITRPVPVA</sequence>
<gene>
    <name evidence="1" type="ORF">AKJ63_00275</name>
</gene>
<dbReference type="SUPFAM" id="SSF111331">
    <property type="entry name" value="NAD kinase/diacylglycerol kinase-like"/>
    <property type="match status" value="1"/>
</dbReference>